<keyword evidence="2 3" id="KW-0175">Coiled coil</keyword>
<organism evidence="6 7">
    <name type="scientific">Pseudodesulfovibrio sediminis</name>
    <dbReference type="NCBI Taxonomy" id="2810563"/>
    <lineage>
        <taxon>Bacteria</taxon>
        <taxon>Pseudomonadati</taxon>
        <taxon>Thermodesulfobacteriota</taxon>
        <taxon>Desulfovibrionia</taxon>
        <taxon>Desulfovibrionales</taxon>
        <taxon>Desulfovibrionaceae</taxon>
    </lineage>
</organism>
<evidence type="ECO:0000256" key="3">
    <source>
        <dbReference type="SAM" id="Coils"/>
    </source>
</evidence>
<sequence length="321" mass="35666">MNKLLLLVSFCLLLFTTACSNDANNVFQGYVEGEYILVSSPIGGTLSELSVARGQSVVQDAPLFALERNFEKAAVEEARHTLQRAQDNLANLQKGRRPSEIASIQARLRQAKASARLAKIEYDRRIKLIAEETISQEELDRTKSDYDQKKQRVREIDSELKTAALGARSDEISGAEAEIMQAEAKLDQALWNYDQKVRTAPTSAFVFDTLFRQGEWIGSGQPVVSLLPPENIEVRFYVPQTQVGKIQTGQEAIVTYDGMGHPIRMTITYVSPSAEFTPPVIYSSQSRAKLVFMLKAKPTLEDAPNLHPGQPVDITIPTLLP</sequence>
<keyword evidence="4" id="KW-0732">Signal</keyword>
<feature type="signal peptide" evidence="4">
    <location>
        <begin position="1"/>
        <end position="20"/>
    </location>
</feature>
<dbReference type="Gene3D" id="1.10.287.470">
    <property type="entry name" value="Helix hairpin bin"/>
    <property type="match status" value="2"/>
</dbReference>
<dbReference type="Gene3D" id="2.40.30.170">
    <property type="match status" value="1"/>
</dbReference>
<dbReference type="EMBL" id="AP024485">
    <property type="protein sequence ID" value="BCS87130.1"/>
    <property type="molecule type" value="Genomic_DNA"/>
</dbReference>
<proteinExistence type="predicted"/>
<evidence type="ECO:0000313" key="7">
    <source>
        <dbReference type="Proteomes" id="UP001053296"/>
    </source>
</evidence>
<dbReference type="PANTHER" id="PTHR32347:SF23">
    <property type="entry name" value="BLL5650 PROTEIN"/>
    <property type="match status" value="1"/>
</dbReference>
<evidence type="ECO:0000256" key="4">
    <source>
        <dbReference type="SAM" id="SignalP"/>
    </source>
</evidence>
<accession>A0ABN6EPG0</accession>
<comment type="subcellular location">
    <subcellularLocation>
        <location evidence="1">Cell envelope</location>
    </subcellularLocation>
</comment>
<dbReference type="InterPro" id="IPR050465">
    <property type="entry name" value="UPF0194_transport"/>
</dbReference>
<feature type="coiled-coil region" evidence="3">
    <location>
        <begin position="68"/>
        <end position="192"/>
    </location>
</feature>
<dbReference type="SUPFAM" id="SSF111369">
    <property type="entry name" value="HlyD-like secretion proteins"/>
    <property type="match status" value="1"/>
</dbReference>
<evidence type="ECO:0000313" key="6">
    <source>
        <dbReference type="EMBL" id="BCS87130.1"/>
    </source>
</evidence>
<reference evidence="6" key="1">
    <citation type="journal article" date="2022" name="Arch. Microbiol.">
        <title>Pseudodesulfovibrio sediminis sp. nov., a mesophilic and neutrophilic sulfate-reducing bacterium isolated from sediment of a brackish lake.</title>
        <authorList>
            <person name="Takahashi A."/>
            <person name="Kojima H."/>
            <person name="Watanabe M."/>
            <person name="Fukui M."/>
        </authorList>
    </citation>
    <scope>NUCLEOTIDE SEQUENCE</scope>
    <source>
        <strain evidence="6">SF6</strain>
    </source>
</reference>
<protein>
    <submittedName>
        <fullName evidence="6">Hemolysin D</fullName>
    </submittedName>
</protein>
<dbReference type="PROSITE" id="PS51257">
    <property type="entry name" value="PROKAR_LIPOPROTEIN"/>
    <property type="match status" value="1"/>
</dbReference>
<dbReference type="Gene3D" id="2.40.50.100">
    <property type="match status" value="1"/>
</dbReference>
<name>A0ABN6EPG0_9BACT</name>
<evidence type="ECO:0000259" key="5">
    <source>
        <dbReference type="Pfam" id="PF25881"/>
    </source>
</evidence>
<gene>
    <name evidence="6" type="ORF">PSDVSF_03720</name>
</gene>
<feature type="chain" id="PRO_5045471214" evidence="4">
    <location>
        <begin position="21"/>
        <end position="321"/>
    </location>
</feature>
<dbReference type="PANTHER" id="PTHR32347">
    <property type="entry name" value="EFFLUX SYSTEM COMPONENT YKNX-RELATED"/>
    <property type="match status" value="1"/>
</dbReference>
<keyword evidence="7" id="KW-1185">Reference proteome</keyword>
<dbReference type="InterPro" id="IPR059052">
    <property type="entry name" value="HH_YbhG-like"/>
</dbReference>
<dbReference type="Proteomes" id="UP001053296">
    <property type="component" value="Chromosome"/>
</dbReference>
<dbReference type="Pfam" id="PF25881">
    <property type="entry name" value="HH_YBHG"/>
    <property type="match status" value="1"/>
</dbReference>
<evidence type="ECO:0000256" key="2">
    <source>
        <dbReference type="ARBA" id="ARBA00023054"/>
    </source>
</evidence>
<dbReference type="RefSeq" id="WP_229593043.1">
    <property type="nucleotide sequence ID" value="NZ_AP024485.1"/>
</dbReference>
<feature type="domain" description="YbhG-like alpha-helical hairpin" evidence="5">
    <location>
        <begin position="75"/>
        <end position="192"/>
    </location>
</feature>
<evidence type="ECO:0000256" key="1">
    <source>
        <dbReference type="ARBA" id="ARBA00004196"/>
    </source>
</evidence>